<dbReference type="SUPFAM" id="SSF51735">
    <property type="entry name" value="NAD(P)-binding Rossmann-fold domains"/>
    <property type="match status" value="1"/>
</dbReference>
<evidence type="ECO:0000259" key="1">
    <source>
        <dbReference type="Pfam" id="PF16363"/>
    </source>
</evidence>
<proteinExistence type="predicted"/>
<dbReference type="InterPro" id="IPR016040">
    <property type="entry name" value="NAD(P)-bd_dom"/>
</dbReference>
<dbReference type="EMBL" id="MN739881">
    <property type="protein sequence ID" value="QHT75745.1"/>
    <property type="molecule type" value="Genomic_DNA"/>
</dbReference>
<organism evidence="2">
    <name type="scientific">viral metagenome</name>
    <dbReference type="NCBI Taxonomy" id="1070528"/>
    <lineage>
        <taxon>unclassified sequences</taxon>
        <taxon>metagenomes</taxon>
        <taxon>organismal metagenomes</taxon>
    </lineage>
</organism>
<dbReference type="Pfam" id="PF16363">
    <property type="entry name" value="GDP_Man_Dehyd"/>
    <property type="match status" value="1"/>
</dbReference>
<dbReference type="Gene3D" id="3.40.50.720">
    <property type="entry name" value="NAD(P)-binding Rossmann-like Domain"/>
    <property type="match status" value="1"/>
</dbReference>
<protein>
    <recommendedName>
        <fullName evidence="1">NAD(P)-binding domain-containing protein</fullName>
    </recommendedName>
</protein>
<dbReference type="InterPro" id="IPR036291">
    <property type="entry name" value="NAD(P)-bd_dom_sf"/>
</dbReference>
<dbReference type="AlphaFoldDB" id="A0A6C0H6G8"/>
<name>A0A6C0H6G8_9ZZZZ</name>
<evidence type="ECO:0000313" key="2">
    <source>
        <dbReference type="EMBL" id="QHT75745.1"/>
    </source>
</evidence>
<reference evidence="2" key="1">
    <citation type="journal article" date="2020" name="Nature">
        <title>Giant virus diversity and host interactions through global metagenomics.</title>
        <authorList>
            <person name="Schulz F."/>
            <person name="Roux S."/>
            <person name="Paez-Espino D."/>
            <person name="Jungbluth S."/>
            <person name="Walsh D.A."/>
            <person name="Denef V.J."/>
            <person name="McMahon K.D."/>
            <person name="Konstantinidis K.T."/>
            <person name="Eloe-Fadrosh E.A."/>
            <person name="Kyrpides N.C."/>
            <person name="Woyke T."/>
        </authorList>
    </citation>
    <scope>NUCLEOTIDE SEQUENCE</scope>
    <source>
        <strain evidence="2">GVMAG-M-3300023179-71</strain>
    </source>
</reference>
<accession>A0A6C0H6G8</accession>
<sequence length="140" mass="16394">MKVLITGNIIHDIKFDDELIVHIGSVKYTTENKKYIFINGNINSLDLINYVLNKYEITKIIHFFLKSDINVSPIDYTKENIIGIHNLLELSHKYEKLQEFCYITNKKTQDITLFGATQKSIEPIIQLYNNKLPIIIYEND</sequence>
<feature type="domain" description="NAD(P)-binding" evidence="1">
    <location>
        <begin position="18"/>
        <end position="97"/>
    </location>
</feature>